<evidence type="ECO:0000313" key="3">
    <source>
        <dbReference type="Proteomes" id="UP000838756"/>
    </source>
</evidence>
<accession>A0A8S4REJ3</accession>
<proteinExistence type="predicted"/>
<dbReference type="OrthoDB" id="7466345at2759"/>
<dbReference type="Proteomes" id="UP000838756">
    <property type="component" value="Unassembled WGS sequence"/>
</dbReference>
<reference evidence="2" key="1">
    <citation type="submission" date="2022-03" db="EMBL/GenBank/DDBJ databases">
        <authorList>
            <person name="Lindestad O."/>
        </authorList>
    </citation>
    <scope>NUCLEOTIDE SEQUENCE</scope>
</reference>
<organism evidence="2 3">
    <name type="scientific">Pararge aegeria aegeria</name>
    <dbReference type="NCBI Taxonomy" id="348720"/>
    <lineage>
        <taxon>Eukaryota</taxon>
        <taxon>Metazoa</taxon>
        <taxon>Ecdysozoa</taxon>
        <taxon>Arthropoda</taxon>
        <taxon>Hexapoda</taxon>
        <taxon>Insecta</taxon>
        <taxon>Pterygota</taxon>
        <taxon>Neoptera</taxon>
        <taxon>Endopterygota</taxon>
        <taxon>Lepidoptera</taxon>
        <taxon>Glossata</taxon>
        <taxon>Ditrysia</taxon>
        <taxon>Papilionoidea</taxon>
        <taxon>Nymphalidae</taxon>
        <taxon>Satyrinae</taxon>
        <taxon>Satyrini</taxon>
        <taxon>Parargina</taxon>
        <taxon>Pararge</taxon>
    </lineage>
</organism>
<feature type="region of interest" description="Disordered" evidence="1">
    <location>
        <begin position="56"/>
        <end position="76"/>
    </location>
</feature>
<evidence type="ECO:0000313" key="2">
    <source>
        <dbReference type="EMBL" id="CAH2235333.1"/>
    </source>
</evidence>
<sequence>MDVGVPGCWNGNPAPVIAALIDPQPGGQTSSESRAAAGYKWPKIVEFGTPYKISMSSSGRQSVDMMDEAKLTTEIR</sequence>
<feature type="compositionally biased region" description="Basic and acidic residues" evidence="1">
    <location>
        <begin position="67"/>
        <end position="76"/>
    </location>
</feature>
<gene>
    <name evidence="2" type="primary">jg5902</name>
    <name evidence="2" type="ORF">PAEG_LOCUS12997</name>
</gene>
<dbReference type="AlphaFoldDB" id="A0A8S4REJ3"/>
<dbReference type="EMBL" id="CAKXAJ010025123">
    <property type="protein sequence ID" value="CAH2235333.1"/>
    <property type="molecule type" value="Genomic_DNA"/>
</dbReference>
<name>A0A8S4REJ3_9NEOP</name>
<keyword evidence="3" id="KW-1185">Reference proteome</keyword>
<comment type="caution">
    <text evidence="2">The sequence shown here is derived from an EMBL/GenBank/DDBJ whole genome shotgun (WGS) entry which is preliminary data.</text>
</comment>
<evidence type="ECO:0000256" key="1">
    <source>
        <dbReference type="SAM" id="MobiDB-lite"/>
    </source>
</evidence>
<protein>
    <submittedName>
        <fullName evidence="2">Jg5902 protein</fullName>
    </submittedName>
</protein>